<gene>
    <name evidence="1" type="ORF">CTheo_2511</name>
</gene>
<evidence type="ECO:0000313" key="2">
    <source>
        <dbReference type="Proteomes" id="UP000383932"/>
    </source>
</evidence>
<comment type="caution">
    <text evidence="1">The sequence shown here is derived from an EMBL/GenBank/DDBJ whole genome shotgun (WGS) entry which is preliminary data.</text>
</comment>
<proteinExistence type="predicted"/>
<accession>A0A5N5QQK2</accession>
<reference evidence="1 2" key="1">
    <citation type="journal article" date="2019" name="Fungal Biol. Biotechnol.">
        <title>Draft genome sequence of fastidious pathogen Ceratobasidium theobromae, which causes vascular-streak dieback in Theobroma cacao.</title>
        <authorList>
            <person name="Ali S.S."/>
            <person name="Asman A."/>
            <person name="Shao J."/>
            <person name="Firmansyah A.P."/>
            <person name="Susilo A.W."/>
            <person name="Rosmana A."/>
            <person name="McMahon P."/>
            <person name="Junaid M."/>
            <person name="Guest D."/>
            <person name="Kheng T.Y."/>
            <person name="Meinhardt L.W."/>
            <person name="Bailey B.A."/>
        </authorList>
    </citation>
    <scope>NUCLEOTIDE SEQUENCE [LARGE SCALE GENOMIC DNA]</scope>
    <source>
        <strain evidence="1 2">CT2</strain>
    </source>
</reference>
<organism evidence="1 2">
    <name type="scientific">Ceratobasidium theobromae</name>
    <dbReference type="NCBI Taxonomy" id="1582974"/>
    <lineage>
        <taxon>Eukaryota</taxon>
        <taxon>Fungi</taxon>
        <taxon>Dikarya</taxon>
        <taxon>Basidiomycota</taxon>
        <taxon>Agaricomycotina</taxon>
        <taxon>Agaricomycetes</taxon>
        <taxon>Cantharellales</taxon>
        <taxon>Ceratobasidiaceae</taxon>
        <taxon>Ceratobasidium</taxon>
    </lineage>
</organism>
<keyword evidence="2" id="KW-1185">Reference proteome</keyword>
<dbReference type="EMBL" id="SSOP01000026">
    <property type="protein sequence ID" value="KAB5594042.1"/>
    <property type="molecule type" value="Genomic_DNA"/>
</dbReference>
<dbReference type="AlphaFoldDB" id="A0A5N5QQK2"/>
<protein>
    <submittedName>
        <fullName evidence="1">Uncharacterized protein</fullName>
    </submittedName>
</protein>
<sequence length="98" mass="10374">MRHNSKSSMIIPPTIPPTIGPVLLWPPPEPGKGTLVDVTLALLVEVEDSDDVTETANVVVLGSVTKGLVTFTQLAFDEAATVTTSARSRVNLASSLKY</sequence>
<evidence type="ECO:0000313" key="1">
    <source>
        <dbReference type="EMBL" id="KAB5594042.1"/>
    </source>
</evidence>
<name>A0A5N5QQK2_9AGAM</name>
<dbReference type="Proteomes" id="UP000383932">
    <property type="component" value="Unassembled WGS sequence"/>
</dbReference>